<protein>
    <submittedName>
        <fullName evidence="6">Aldehyde dehydrogenase</fullName>
    </submittedName>
</protein>
<evidence type="ECO:0000256" key="2">
    <source>
        <dbReference type="ARBA" id="ARBA00023002"/>
    </source>
</evidence>
<evidence type="ECO:0000256" key="4">
    <source>
        <dbReference type="RuleBase" id="RU003345"/>
    </source>
</evidence>
<name>A0A399RE62_9PROT</name>
<dbReference type="EMBL" id="QWFX01000007">
    <property type="protein sequence ID" value="RIJ29876.1"/>
    <property type="molecule type" value="Genomic_DNA"/>
</dbReference>
<dbReference type="PANTHER" id="PTHR11699">
    <property type="entry name" value="ALDEHYDE DEHYDROGENASE-RELATED"/>
    <property type="match status" value="1"/>
</dbReference>
<dbReference type="InterPro" id="IPR029510">
    <property type="entry name" value="Ald_DH_CS_GLU"/>
</dbReference>
<comment type="caution">
    <text evidence="6">The sequence shown here is derived from an EMBL/GenBank/DDBJ whole genome shotgun (WGS) entry which is preliminary data.</text>
</comment>
<sequence length="484" mass="51371">MTALAPIKLRIGHTDLEEGSGGTYQHLNPVTQDVQASFPLAGKKEIDEAVAKAETAREAWRTTPPEVRRDILFRLADLIEQNAEAFAQRGAIDGGTPLINGLRMVETSVAWARYYAGWCDKLSGELISTLDTRGEFSYTVPEPKGIVGIIITWNGPLISLCMKVVPALAAGNCCVVKPAELTPFAPDLFATLCREAGIPDGVVSILPGTGEAGQALVAHPKVALISFTGGPITARKIMATCAEHIKPSIMELGGKSASLLFPDVDISAACQRAIFWTIGIMAGQGCALPTRLLVHEDVFDETVEKLKAIASGFKVGDPFEEGVLVGPVINTAARDRIMGMLERVKSNNNGNIVLGGNLCGGPLAGGNFIEPTIIVDAPLDSEISQQEIFGPVLLVNRFKDEDEAVEMANATAYGLAAYIQTNDLKRAHRLSERLVAGGVYINGATQINPHTPFGGVGISGFGKEGGRAGIDAYLHYKTVTIANN</sequence>
<dbReference type="PROSITE" id="PS00687">
    <property type="entry name" value="ALDEHYDE_DEHYDR_GLU"/>
    <property type="match status" value="1"/>
</dbReference>
<dbReference type="Proteomes" id="UP000266385">
    <property type="component" value="Unassembled WGS sequence"/>
</dbReference>
<accession>A0A399RE62</accession>
<evidence type="ECO:0000259" key="5">
    <source>
        <dbReference type="Pfam" id="PF00171"/>
    </source>
</evidence>
<dbReference type="InterPro" id="IPR016163">
    <property type="entry name" value="Ald_DH_C"/>
</dbReference>
<dbReference type="InterPro" id="IPR015590">
    <property type="entry name" value="Aldehyde_DH_dom"/>
</dbReference>
<keyword evidence="7" id="KW-1185">Reference proteome</keyword>
<dbReference type="SUPFAM" id="SSF53720">
    <property type="entry name" value="ALDH-like"/>
    <property type="match status" value="1"/>
</dbReference>
<dbReference type="InterPro" id="IPR016162">
    <property type="entry name" value="Ald_DH_N"/>
</dbReference>
<dbReference type="InterPro" id="IPR016161">
    <property type="entry name" value="Ald_DH/histidinol_DH"/>
</dbReference>
<dbReference type="CDD" id="cd07078">
    <property type="entry name" value="ALDH"/>
    <property type="match status" value="1"/>
</dbReference>
<evidence type="ECO:0000256" key="3">
    <source>
        <dbReference type="PROSITE-ProRule" id="PRU10007"/>
    </source>
</evidence>
<dbReference type="Gene3D" id="3.40.309.10">
    <property type="entry name" value="Aldehyde Dehydrogenase, Chain A, domain 2"/>
    <property type="match status" value="1"/>
</dbReference>
<dbReference type="OrthoDB" id="7168186at2"/>
<reference evidence="6 7" key="1">
    <citation type="submission" date="2018-08" db="EMBL/GenBank/DDBJ databases">
        <title>Henriciella mobilis sp. nov., isolated from seawater.</title>
        <authorList>
            <person name="Cheng H."/>
            <person name="Wu Y.-H."/>
            <person name="Xu X.-W."/>
            <person name="Guo L.-L."/>
        </authorList>
    </citation>
    <scope>NUCLEOTIDE SEQUENCE [LARGE SCALE GENOMIC DNA]</scope>
    <source>
        <strain evidence="6 7">JN25</strain>
    </source>
</reference>
<proteinExistence type="inferred from homology"/>
<evidence type="ECO:0000256" key="1">
    <source>
        <dbReference type="ARBA" id="ARBA00009986"/>
    </source>
</evidence>
<gene>
    <name evidence="6" type="ORF">D1223_09070</name>
</gene>
<comment type="similarity">
    <text evidence="1 4">Belongs to the aldehyde dehydrogenase family.</text>
</comment>
<dbReference type="Gene3D" id="3.40.605.10">
    <property type="entry name" value="Aldehyde Dehydrogenase, Chain A, domain 1"/>
    <property type="match status" value="1"/>
</dbReference>
<evidence type="ECO:0000313" key="6">
    <source>
        <dbReference type="EMBL" id="RIJ29876.1"/>
    </source>
</evidence>
<keyword evidence="2 4" id="KW-0560">Oxidoreductase</keyword>
<feature type="active site" evidence="3">
    <location>
        <position position="251"/>
    </location>
</feature>
<dbReference type="FunFam" id="3.40.605.10:FF:000007">
    <property type="entry name" value="NAD/NADP-dependent betaine aldehyde dehydrogenase"/>
    <property type="match status" value="1"/>
</dbReference>
<organism evidence="6 7">
    <name type="scientific">Henriciella mobilis</name>
    <dbReference type="NCBI Taxonomy" id="2305467"/>
    <lineage>
        <taxon>Bacteria</taxon>
        <taxon>Pseudomonadati</taxon>
        <taxon>Pseudomonadota</taxon>
        <taxon>Alphaproteobacteria</taxon>
        <taxon>Hyphomonadales</taxon>
        <taxon>Hyphomonadaceae</taxon>
        <taxon>Henriciella</taxon>
    </lineage>
</organism>
<dbReference type="GO" id="GO:0016620">
    <property type="term" value="F:oxidoreductase activity, acting on the aldehyde or oxo group of donors, NAD or NADP as acceptor"/>
    <property type="evidence" value="ECO:0007669"/>
    <property type="project" value="InterPro"/>
</dbReference>
<feature type="domain" description="Aldehyde dehydrogenase" evidence="5">
    <location>
        <begin position="20"/>
        <end position="479"/>
    </location>
</feature>
<dbReference type="Pfam" id="PF00171">
    <property type="entry name" value="Aldedh"/>
    <property type="match status" value="1"/>
</dbReference>
<dbReference type="AlphaFoldDB" id="A0A399RE62"/>
<evidence type="ECO:0000313" key="7">
    <source>
        <dbReference type="Proteomes" id="UP000266385"/>
    </source>
</evidence>